<proteinExistence type="predicted"/>
<gene>
    <name evidence="1" type="ORF">C3K47_13795</name>
</gene>
<evidence type="ECO:0000313" key="2">
    <source>
        <dbReference type="Proteomes" id="UP000236893"/>
    </source>
</evidence>
<dbReference type="EMBL" id="PQVF01000009">
    <property type="protein sequence ID" value="POY35820.1"/>
    <property type="molecule type" value="Genomic_DNA"/>
</dbReference>
<dbReference type="AlphaFoldDB" id="A0A2S4ZZP9"/>
<dbReference type="Proteomes" id="UP000236893">
    <property type="component" value="Unassembled WGS sequence"/>
</dbReference>
<sequence>MNLKKYTIVLGSVFVLLTGTVIYGIACGGWVDPYDDHITFYNNHIAGDPDYKPFYYIAYETLYDYSEPHDPYNQNIAEWKKYLGVESMPDSAVYRAIYTNNSESFELIKNKKETEWPDSLRKNVFVVELAKKKNADALTYLSFAKACEPYVNTQYSEWEPVKPDANSMYALIKEGIQQVAKIKKDKFLKLRYGYQICRLAHYSGDSEGCIQYFDTYVTPNQSQSSVYYWTLALKAGALRVIGKYPESAYLFSRVFSECNNNRIIAYQNVGYLSVYNKYNYKQALPLCKNSTEKADLLAVETLGNSGHALPEMKEIYEYDAKAKCQDVLLVREISKLEASYLSPKLMQSNKKDSLLLKATSAAEPNYLEVEGKYADSLFRFCELVSSERKVNEPALWKISGAYLKFMQRDLKSAKAILTQAESMKMSPKVKDQFEVLRLLITINEQDKIDATFEEKIFPSLQWLDKKRKAELDQKTNDLFSDVPFAKINRYLMLTILAPKYEKQNDRVKATLCYLQSEMISEPGIKKAEEENAYAWQLPVAIDYLRNAMNAADIEKLMQLNAKANKTGFEQLMTTTFSVLGSNFMNELQGTAYLREHQFAKAITAFKKLPANYFEKDPYKTYLAANSFVDLINDTHAPTERDTKKFTKLTFAQTMLAFEKKAKDDPKNAAFCYYQMANGFYNMSYNGNSWLLVNYSWSVTDRDYLTADLPYLKDYFYNYTAEKYYMKAQKLSVDQNFKAKCSFMAAKCFSSRIMYPTVPDNADNWMERNNRAAERYYELLITNKYFADLKKNYSTTPFYAKAVSECSYLKDFVSRR</sequence>
<name>A0A2S4ZZP9_9SPHI</name>
<dbReference type="RefSeq" id="WP_103789733.1">
    <property type="nucleotide sequence ID" value="NZ_PQVF01000009.1"/>
</dbReference>
<accession>A0A2S4ZZP9</accession>
<reference evidence="1 2" key="1">
    <citation type="submission" date="2018-01" db="EMBL/GenBank/DDBJ databases">
        <authorList>
            <person name="Gaut B.S."/>
            <person name="Morton B.R."/>
            <person name="Clegg M.T."/>
            <person name="Duvall M.R."/>
        </authorList>
    </citation>
    <scope>NUCLEOTIDE SEQUENCE [LARGE SCALE GENOMIC DNA]</scope>
    <source>
        <strain evidence="1 2">HR-AV</strain>
    </source>
</reference>
<dbReference type="OrthoDB" id="605297at2"/>
<comment type="caution">
    <text evidence="1">The sequence shown here is derived from an EMBL/GenBank/DDBJ whole genome shotgun (WGS) entry which is preliminary data.</text>
</comment>
<organism evidence="1 2">
    <name type="scientific">Solitalea longa</name>
    <dbReference type="NCBI Taxonomy" id="2079460"/>
    <lineage>
        <taxon>Bacteria</taxon>
        <taxon>Pseudomonadati</taxon>
        <taxon>Bacteroidota</taxon>
        <taxon>Sphingobacteriia</taxon>
        <taxon>Sphingobacteriales</taxon>
        <taxon>Sphingobacteriaceae</taxon>
        <taxon>Solitalea</taxon>
    </lineage>
</organism>
<protein>
    <submittedName>
        <fullName evidence="1">Uncharacterized protein</fullName>
    </submittedName>
</protein>
<keyword evidence="2" id="KW-1185">Reference proteome</keyword>
<evidence type="ECO:0000313" key="1">
    <source>
        <dbReference type="EMBL" id="POY35820.1"/>
    </source>
</evidence>